<name>A0A426XYN3_ENSVE</name>
<dbReference type="InterPro" id="IPR003305">
    <property type="entry name" value="CenC_carb-bd"/>
</dbReference>
<feature type="domain" description="CBM-cenC" evidence="2">
    <location>
        <begin position="13"/>
        <end position="131"/>
    </location>
</feature>
<accession>A0A426XYN3</accession>
<reference evidence="3 4" key="1">
    <citation type="journal article" date="2014" name="Agronomy (Basel)">
        <title>A Draft Genome Sequence for Ensete ventricosum, the Drought-Tolerant Tree Against Hunger.</title>
        <authorList>
            <person name="Harrison J."/>
            <person name="Moore K.A."/>
            <person name="Paszkiewicz K."/>
            <person name="Jones T."/>
            <person name="Grant M."/>
            <person name="Ambacheew D."/>
            <person name="Muzemil S."/>
            <person name="Studholme D.J."/>
        </authorList>
    </citation>
    <scope>NUCLEOTIDE SEQUENCE [LARGE SCALE GENOMIC DNA]</scope>
</reference>
<evidence type="ECO:0000256" key="1">
    <source>
        <dbReference type="ARBA" id="ARBA00022801"/>
    </source>
</evidence>
<dbReference type="Pfam" id="PF02018">
    <property type="entry name" value="CBM_4_9"/>
    <property type="match status" value="1"/>
</dbReference>
<comment type="caution">
    <text evidence="3">The sequence shown here is derived from an EMBL/GenBank/DDBJ whole genome shotgun (WGS) entry which is preliminary data.</text>
</comment>
<dbReference type="SUPFAM" id="SSF49785">
    <property type="entry name" value="Galactose-binding domain-like"/>
    <property type="match status" value="1"/>
</dbReference>
<dbReference type="GO" id="GO:0005975">
    <property type="term" value="P:carbohydrate metabolic process"/>
    <property type="evidence" value="ECO:0007669"/>
    <property type="project" value="InterPro"/>
</dbReference>
<dbReference type="GO" id="GO:0004553">
    <property type="term" value="F:hydrolase activity, hydrolyzing O-glycosyl compounds"/>
    <property type="evidence" value="ECO:0007669"/>
    <property type="project" value="InterPro"/>
</dbReference>
<proteinExistence type="predicted"/>
<gene>
    <name evidence="3" type="ORF">B296_00049821</name>
</gene>
<dbReference type="Proteomes" id="UP000287651">
    <property type="component" value="Unassembled WGS sequence"/>
</dbReference>
<organism evidence="3 4">
    <name type="scientific">Ensete ventricosum</name>
    <name type="common">Abyssinian banana</name>
    <name type="synonym">Musa ensete</name>
    <dbReference type="NCBI Taxonomy" id="4639"/>
    <lineage>
        <taxon>Eukaryota</taxon>
        <taxon>Viridiplantae</taxon>
        <taxon>Streptophyta</taxon>
        <taxon>Embryophyta</taxon>
        <taxon>Tracheophyta</taxon>
        <taxon>Spermatophyta</taxon>
        <taxon>Magnoliopsida</taxon>
        <taxon>Liliopsida</taxon>
        <taxon>Zingiberales</taxon>
        <taxon>Musaceae</taxon>
        <taxon>Ensete</taxon>
    </lineage>
</organism>
<evidence type="ECO:0000259" key="2">
    <source>
        <dbReference type="Pfam" id="PF02018"/>
    </source>
</evidence>
<dbReference type="PANTHER" id="PTHR31490">
    <property type="entry name" value="GLYCOSYL HYDROLASE"/>
    <property type="match status" value="1"/>
</dbReference>
<dbReference type="InterPro" id="IPR044846">
    <property type="entry name" value="GH10"/>
</dbReference>
<dbReference type="EMBL" id="AMZH03016383">
    <property type="protein sequence ID" value="RRT44574.1"/>
    <property type="molecule type" value="Genomic_DNA"/>
</dbReference>
<dbReference type="AlphaFoldDB" id="A0A426XYN3"/>
<evidence type="ECO:0000313" key="4">
    <source>
        <dbReference type="Proteomes" id="UP000287651"/>
    </source>
</evidence>
<keyword evidence="1" id="KW-0378">Hydrolase</keyword>
<dbReference type="InterPro" id="IPR008979">
    <property type="entry name" value="Galactose-bd-like_sf"/>
</dbReference>
<sequence>CLAEPPRPQYGGGIVRNPEFNDGLKGWSVFGYGQIAERTSDTGNRFLATDRRSLSHQSMSQKVYLQRGMLYTFSAWLQVDQGNTTVTAIFKTAKDGFVHVGAVEARSGCWSMLKGGLTAKSSGPAEFYFEVTSPALFS</sequence>
<dbReference type="Gene3D" id="2.60.120.260">
    <property type="entry name" value="Galactose-binding domain-like"/>
    <property type="match status" value="1"/>
</dbReference>
<evidence type="ECO:0000313" key="3">
    <source>
        <dbReference type="EMBL" id="RRT44574.1"/>
    </source>
</evidence>
<feature type="non-terminal residue" evidence="3">
    <location>
        <position position="1"/>
    </location>
</feature>
<protein>
    <recommendedName>
        <fullName evidence="2">CBM-cenC domain-containing protein</fullName>
    </recommendedName>
</protein>
<dbReference type="PANTHER" id="PTHR31490:SF2">
    <property type="entry name" value="GLYCOSYL HYDROLASE FAMILY 10 PROTEIN"/>
    <property type="match status" value="1"/>
</dbReference>